<dbReference type="AlphaFoldDB" id="A0A7J4IUP9"/>
<dbReference type="InterPro" id="IPR036291">
    <property type="entry name" value="NAD(P)-bd_dom_sf"/>
</dbReference>
<dbReference type="Pfam" id="PF01370">
    <property type="entry name" value="Epimerase"/>
    <property type="match status" value="1"/>
</dbReference>
<accession>A0A7J4IUP9</accession>
<dbReference type="Gene3D" id="3.40.50.720">
    <property type="entry name" value="NAD(P)-binding Rossmann-like Domain"/>
    <property type="match status" value="1"/>
</dbReference>
<evidence type="ECO:0000313" key="3">
    <source>
        <dbReference type="EMBL" id="HIH09241.1"/>
    </source>
</evidence>
<organism evidence="3 4">
    <name type="scientific">Candidatus Iainarchaeum sp</name>
    <dbReference type="NCBI Taxonomy" id="3101447"/>
    <lineage>
        <taxon>Archaea</taxon>
        <taxon>Candidatus Iainarchaeota</taxon>
        <taxon>Candidatus Iainarchaeia</taxon>
        <taxon>Candidatus Iainarchaeales</taxon>
        <taxon>Candidatus Iainarchaeaceae</taxon>
        <taxon>Candidatus Iainarchaeum</taxon>
    </lineage>
</organism>
<comment type="caution">
    <text evidence="3">The sequence shown here is derived from an EMBL/GenBank/DDBJ whole genome shotgun (WGS) entry which is preliminary data.</text>
</comment>
<feature type="domain" description="NAD-dependent epimerase/dehydratase" evidence="2">
    <location>
        <begin position="3"/>
        <end position="242"/>
    </location>
</feature>
<evidence type="ECO:0000313" key="4">
    <source>
        <dbReference type="Proteomes" id="UP000565078"/>
    </source>
</evidence>
<dbReference type="PANTHER" id="PTHR43574">
    <property type="entry name" value="EPIMERASE-RELATED"/>
    <property type="match status" value="1"/>
</dbReference>
<dbReference type="EMBL" id="DUGC01000021">
    <property type="protein sequence ID" value="HIH09241.1"/>
    <property type="molecule type" value="Genomic_DNA"/>
</dbReference>
<dbReference type="InterPro" id="IPR001509">
    <property type="entry name" value="Epimerase_deHydtase"/>
</dbReference>
<sequence>MKVLVTGAAGFIGSNLCRSLIESGAQVIGMDNFSGSYDASLKRRNIEPLLESRLMEFHEADIGDDRAYHAITGKGITHAVHLAARTGVRDSTTHAADYLATNIISSLKVLEFAKAEGARNVVLASTSSAYGMNKPPFSESQPISTPMSIYAASKIGMESASHAFFHLHSLPITVLRFFTVYGPGGRPDMAVYRFTDLITKRKPVEVYGDGSQRRDFTYVSDIVAGIMLAMDKGKGFGIYNLGHSESHTITELVSLLEQKLGKKAKVMHIRGMREDAEATLADISKAKKELGYRPRVALDEGLDLFVGWFKEYKASLQATK</sequence>
<proteinExistence type="predicted"/>
<evidence type="ECO:0000259" key="2">
    <source>
        <dbReference type="Pfam" id="PF01370"/>
    </source>
</evidence>
<evidence type="ECO:0000256" key="1">
    <source>
        <dbReference type="ARBA" id="ARBA00023027"/>
    </source>
</evidence>
<reference evidence="4" key="1">
    <citation type="journal article" date="2020" name="bioRxiv">
        <title>A rank-normalized archaeal taxonomy based on genome phylogeny resolves widespread incomplete and uneven classifications.</title>
        <authorList>
            <person name="Rinke C."/>
            <person name="Chuvochina M."/>
            <person name="Mussig A.J."/>
            <person name="Chaumeil P.-A."/>
            <person name="Waite D.W."/>
            <person name="Whitman W.B."/>
            <person name="Parks D.H."/>
            <person name="Hugenholtz P."/>
        </authorList>
    </citation>
    <scope>NUCLEOTIDE SEQUENCE [LARGE SCALE GENOMIC DNA]</scope>
</reference>
<dbReference type="Proteomes" id="UP000565078">
    <property type="component" value="Unassembled WGS sequence"/>
</dbReference>
<protein>
    <submittedName>
        <fullName evidence="3">NAD-dependent epimerase/dehydratase family protein</fullName>
    </submittedName>
</protein>
<keyword evidence="1" id="KW-0520">NAD</keyword>
<dbReference type="SUPFAM" id="SSF51735">
    <property type="entry name" value="NAD(P)-binding Rossmann-fold domains"/>
    <property type="match status" value="1"/>
</dbReference>
<dbReference type="PRINTS" id="PR01713">
    <property type="entry name" value="NUCEPIMERASE"/>
</dbReference>
<gene>
    <name evidence="3" type="ORF">HA254_01070</name>
</gene>
<name>A0A7J4IUP9_9ARCH</name>